<evidence type="ECO:0000256" key="1">
    <source>
        <dbReference type="ARBA" id="ARBA00005143"/>
    </source>
</evidence>
<organism evidence="8 9">
    <name type="scientific">Opisthorchis viverrini</name>
    <name type="common">Southeast Asian liver fluke</name>
    <dbReference type="NCBI Taxonomy" id="6198"/>
    <lineage>
        <taxon>Eukaryota</taxon>
        <taxon>Metazoa</taxon>
        <taxon>Spiralia</taxon>
        <taxon>Lophotrochozoa</taxon>
        <taxon>Platyhelminthes</taxon>
        <taxon>Trematoda</taxon>
        <taxon>Digenea</taxon>
        <taxon>Opisthorchiida</taxon>
        <taxon>Opisthorchiata</taxon>
        <taxon>Opisthorchiidae</taxon>
        <taxon>Opisthorchis</taxon>
    </lineage>
</organism>
<reference evidence="8 9" key="1">
    <citation type="submission" date="2015-03" db="EMBL/GenBank/DDBJ databases">
        <title>Draft genome of the nematode, Opisthorchis viverrini.</title>
        <authorList>
            <person name="Mitreva M."/>
        </authorList>
    </citation>
    <scope>NUCLEOTIDE SEQUENCE [LARGE SCALE GENOMIC DNA]</scope>
    <source>
        <strain evidence="8">Khon Kaen</strain>
    </source>
</reference>
<name>A0A1S8WGR0_OPIVI</name>
<dbReference type="PANTHER" id="PTHR42738:SF7">
    <property type="entry name" value="HYDROXYMETHYLGLUTARYL-COA LYASE"/>
    <property type="match status" value="1"/>
</dbReference>
<comment type="similarity">
    <text evidence="2">Belongs to the HMG-CoA lyase family.</text>
</comment>
<sequence>MIVQQTACAKTFFWVPYRRLSTSRGLIKLVEVGPRDGLQNEKVTVPTHVKVELVNNWVPQLADAGEVFGSITRNSGTKYIALVPNRTGMEKALKANVDEVAVFTAASEKFSKTNINCTIDESMKNIEQVDYCLAASCGFLYNDPIEDFSPSNLVYVKAGVGF</sequence>
<accession>A0A1S8WGR0</accession>
<dbReference type="GO" id="GO:0006552">
    <property type="term" value="P:L-leucine catabolic process"/>
    <property type="evidence" value="ECO:0007669"/>
    <property type="project" value="TreeGrafter"/>
</dbReference>
<keyword evidence="9" id="KW-1185">Reference proteome</keyword>
<evidence type="ECO:0000313" key="9">
    <source>
        <dbReference type="Proteomes" id="UP000243686"/>
    </source>
</evidence>
<keyword evidence="4" id="KW-0479">Metal-binding</keyword>
<comment type="catalytic activity">
    <reaction evidence="6">
        <text>(3S)-3-hydroxy-3-methylglutaryl-CoA = acetoacetate + acetyl-CoA</text>
        <dbReference type="Rhea" id="RHEA:24404"/>
        <dbReference type="ChEBI" id="CHEBI:13705"/>
        <dbReference type="ChEBI" id="CHEBI:43074"/>
        <dbReference type="ChEBI" id="CHEBI:57288"/>
        <dbReference type="EC" id="4.1.3.4"/>
    </reaction>
</comment>
<dbReference type="GO" id="GO:0004419">
    <property type="term" value="F:hydroxymethylglutaryl-CoA lyase activity"/>
    <property type="evidence" value="ECO:0007669"/>
    <property type="project" value="UniProtKB-EC"/>
</dbReference>
<dbReference type="InterPro" id="IPR043594">
    <property type="entry name" value="HMGL"/>
</dbReference>
<dbReference type="InterPro" id="IPR000891">
    <property type="entry name" value="PYR_CT"/>
</dbReference>
<gene>
    <name evidence="8" type="ORF">X801_10589</name>
</gene>
<evidence type="ECO:0000256" key="3">
    <source>
        <dbReference type="ARBA" id="ARBA00012910"/>
    </source>
</evidence>
<dbReference type="SUPFAM" id="SSF51569">
    <property type="entry name" value="Aldolase"/>
    <property type="match status" value="1"/>
</dbReference>
<dbReference type="EC" id="4.1.3.4" evidence="3"/>
<dbReference type="Pfam" id="PF00682">
    <property type="entry name" value="HMGL-like"/>
    <property type="match status" value="1"/>
</dbReference>
<evidence type="ECO:0000259" key="7">
    <source>
        <dbReference type="Pfam" id="PF00682"/>
    </source>
</evidence>
<comment type="pathway">
    <text evidence="1">Metabolic intermediate metabolism; (S)-3-hydroxy-3-methylglutaryl-CoA degradation; acetoacetate from (S)-3-hydroxy-3-methylglutaryl-CoA: step 1/1.</text>
</comment>
<feature type="domain" description="Pyruvate carboxyltransferase" evidence="7">
    <location>
        <begin position="27"/>
        <end position="129"/>
    </location>
</feature>
<dbReference type="AlphaFoldDB" id="A0A1S8WGR0"/>
<keyword evidence="5" id="KW-0456">Lyase</keyword>
<dbReference type="Proteomes" id="UP000243686">
    <property type="component" value="Unassembled WGS sequence"/>
</dbReference>
<dbReference type="InterPro" id="IPR013785">
    <property type="entry name" value="Aldolase_TIM"/>
</dbReference>
<dbReference type="PANTHER" id="PTHR42738">
    <property type="entry name" value="HYDROXYMETHYLGLUTARYL-COA LYASE"/>
    <property type="match status" value="1"/>
</dbReference>
<evidence type="ECO:0000313" key="8">
    <source>
        <dbReference type="EMBL" id="OON13635.1"/>
    </source>
</evidence>
<protein>
    <recommendedName>
        <fullName evidence="3">hydroxymethylglutaryl-CoA lyase</fullName>
        <ecNumber evidence="3">4.1.3.4</ecNumber>
    </recommendedName>
</protein>
<dbReference type="GO" id="GO:0046872">
    <property type="term" value="F:metal ion binding"/>
    <property type="evidence" value="ECO:0007669"/>
    <property type="project" value="UniProtKB-KW"/>
</dbReference>
<dbReference type="Gene3D" id="3.20.20.70">
    <property type="entry name" value="Aldolase class I"/>
    <property type="match status" value="1"/>
</dbReference>
<dbReference type="GO" id="GO:0046951">
    <property type="term" value="P:ketone body biosynthetic process"/>
    <property type="evidence" value="ECO:0007669"/>
    <property type="project" value="TreeGrafter"/>
</dbReference>
<evidence type="ECO:0000256" key="6">
    <source>
        <dbReference type="ARBA" id="ARBA00049877"/>
    </source>
</evidence>
<evidence type="ECO:0000256" key="4">
    <source>
        <dbReference type="ARBA" id="ARBA00022723"/>
    </source>
</evidence>
<proteinExistence type="inferred from homology"/>
<dbReference type="EMBL" id="KV907240">
    <property type="protein sequence ID" value="OON13635.1"/>
    <property type="molecule type" value="Genomic_DNA"/>
</dbReference>
<evidence type="ECO:0000256" key="2">
    <source>
        <dbReference type="ARBA" id="ARBA00009405"/>
    </source>
</evidence>
<evidence type="ECO:0000256" key="5">
    <source>
        <dbReference type="ARBA" id="ARBA00023239"/>
    </source>
</evidence>